<evidence type="ECO:0000256" key="2">
    <source>
        <dbReference type="ARBA" id="ARBA00023004"/>
    </source>
</evidence>
<dbReference type="InterPro" id="IPR044861">
    <property type="entry name" value="IPNS-like_FE2OG_OXY"/>
</dbReference>
<dbReference type="AlphaFoldDB" id="A0AAN9SV46"/>
<dbReference type="InterPro" id="IPR050231">
    <property type="entry name" value="Iron_ascorbate_oxido_reductase"/>
</dbReference>
<dbReference type="Pfam" id="PF03171">
    <property type="entry name" value="2OG-FeII_Oxy"/>
    <property type="match status" value="1"/>
</dbReference>
<dbReference type="EMBL" id="JAYMYS010000002">
    <property type="protein sequence ID" value="KAK7406969.1"/>
    <property type="molecule type" value="Genomic_DNA"/>
</dbReference>
<dbReference type="FunFam" id="2.60.120.330:FF:000017">
    <property type="entry name" value="2-oxoglutarate-dependent dioxygenase DAO"/>
    <property type="match status" value="1"/>
</dbReference>
<gene>
    <name evidence="8" type="ORF">VNO78_08606</name>
</gene>
<protein>
    <recommendedName>
        <fullName evidence="4">2-oxoglutarate-dependent dioxygenase DAO</fullName>
    </recommendedName>
    <alternativeName>
        <fullName evidence="5">Protein DIOXYGENASE FOR AUXIN OXIDATION</fullName>
    </alternativeName>
</protein>
<organism evidence="8 9">
    <name type="scientific">Psophocarpus tetragonolobus</name>
    <name type="common">Winged bean</name>
    <name type="synonym">Dolichos tetragonolobus</name>
    <dbReference type="NCBI Taxonomy" id="3891"/>
    <lineage>
        <taxon>Eukaryota</taxon>
        <taxon>Viridiplantae</taxon>
        <taxon>Streptophyta</taxon>
        <taxon>Embryophyta</taxon>
        <taxon>Tracheophyta</taxon>
        <taxon>Spermatophyta</taxon>
        <taxon>Magnoliopsida</taxon>
        <taxon>eudicotyledons</taxon>
        <taxon>Gunneridae</taxon>
        <taxon>Pentapetalae</taxon>
        <taxon>rosids</taxon>
        <taxon>fabids</taxon>
        <taxon>Fabales</taxon>
        <taxon>Fabaceae</taxon>
        <taxon>Papilionoideae</taxon>
        <taxon>50 kb inversion clade</taxon>
        <taxon>NPAAA clade</taxon>
        <taxon>indigoferoid/millettioid clade</taxon>
        <taxon>Phaseoleae</taxon>
        <taxon>Psophocarpus</taxon>
    </lineage>
</organism>
<dbReference type="Gene3D" id="2.60.120.330">
    <property type="entry name" value="B-lactam Antibiotic, Isopenicillin N Synthase, Chain"/>
    <property type="match status" value="1"/>
</dbReference>
<dbReference type="PROSITE" id="PS51471">
    <property type="entry name" value="FE2OG_OXY"/>
    <property type="match status" value="1"/>
</dbReference>
<keyword evidence="1 6" id="KW-0479">Metal-binding</keyword>
<keyword evidence="9" id="KW-1185">Reference proteome</keyword>
<dbReference type="GO" id="GO:0046872">
    <property type="term" value="F:metal ion binding"/>
    <property type="evidence" value="ECO:0007669"/>
    <property type="project" value="UniProtKB-KW"/>
</dbReference>
<keyword evidence="6" id="KW-0560">Oxidoreductase</keyword>
<reference evidence="8 9" key="1">
    <citation type="submission" date="2024-01" db="EMBL/GenBank/DDBJ databases">
        <title>The genomes of 5 underutilized Papilionoideae crops provide insights into root nodulation and disease resistanc.</title>
        <authorList>
            <person name="Jiang F."/>
        </authorList>
    </citation>
    <scope>NUCLEOTIDE SEQUENCE [LARGE SCALE GENOMIC DNA]</scope>
    <source>
        <strain evidence="8">DUOXIRENSHENG_FW03</strain>
        <tissue evidence="8">Leaves</tissue>
    </source>
</reference>
<sequence>MEESIPVIDVGKMNGEEEELKKLREACERWGCFRIINHTIPATLMAEMKSVVEALHDLPVEIKERNTHVLAGSGYVGPTEFSPFFESLGIYDMCSSQAMDNFCSQLQASPHQRQIMEAYGKAVHDLAMMMGKKICESLGIVVADFEEYWICELRLNKNDFTPESVGSTGVGIHTDSAFVTILKDDDNVGGLEVINPSGSFVPTPHFPGTFLVILGDIARVWSNGRFRNLTHRVLCKEGNKRFSFVTFLLPQRNSKVEPPSELVDHDHPRLYPPFLFDDYRKLRFSNNLFNAHALELLRFANS</sequence>
<dbReference type="InterPro" id="IPR026992">
    <property type="entry name" value="DIOX_N"/>
</dbReference>
<evidence type="ECO:0000256" key="5">
    <source>
        <dbReference type="ARBA" id="ARBA00076740"/>
    </source>
</evidence>
<dbReference type="PANTHER" id="PTHR47990">
    <property type="entry name" value="2-OXOGLUTARATE (2OG) AND FE(II)-DEPENDENT OXYGENASE SUPERFAMILY PROTEIN-RELATED"/>
    <property type="match status" value="1"/>
</dbReference>
<evidence type="ECO:0000259" key="7">
    <source>
        <dbReference type="PROSITE" id="PS51471"/>
    </source>
</evidence>
<dbReference type="Proteomes" id="UP001386955">
    <property type="component" value="Unassembled WGS sequence"/>
</dbReference>
<name>A0AAN9SV46_PSOTE</name>
<evidence type="ECO:0000313" key="8">
    <source>
        <dbReference type="EMBL" id="KAK7406969.1"/>
    </source>
</evidence>
<feature type="domain" description="Fe2OG dioxygenase" evidence="7">
    <location>
        <begin position="151"/>
        <end position="250"/>
    </location>
</feature>
<comment type="similarity">
    <text evidence="6">Belongs to the iron/ascorbate-dependent oxidoreductase family.</text>
</comment>
<dbReference type="GO" id="GO:0016491">
    <property type="term" value="F:oxidoreductase activity"/>
    <property type="evidence" value="ECO:0007669"/>
    <property type="project" value="UniProtKB-KW"/>
</dbReference>
<accession>A0AAN9SV46</accession>
<evidence type="ECO:0000256" key="6">
    <source>
        <dbReference type="RuleBase" id="RU003682"/>
    </source>
</evidence>
<dbReference type="InterPro" id="IPR027443">
    <property type="entry name" value="IPNS-like_sf"/>
</dbReference>
<comment type="function">
    <text evidence="3">2-oxoglutarate-dependent dioxygenase essential for auxin catabolism and maintenance of auxin homeostasis in reproductive organs. Catalyzes the irreversible oxidation of indole-3-acetic acid (IAA) to the biologically inactive 2-oxoindole-3-acetic acid (OxIAA).</text>
</comment>
<evidence type="ECO:0000256" key="3">
    <source>
        <dbReference type="ARBA" id="ARBA00054658"/>
    </source>
</evidence>
<dbReference type="SUPFAM" id="SSF51197">
    <property type="entry name" value="Clavaminate synthase-like"/>
    <property type="match status" value="1"/>
</dbReference>
<keyword evidence="2 6" id="KW-0408">Iron</keyword>
<dbReference type="InterPro" id="IPR005123">
    <property type="entry name" value="Oxoglu/Fe-dep_dioxygenase_dom"/>
</dbReference>
<evidence type="ECO:0000256" key="4">
    <source>
        <dbReference type="ARBA" id="ARBA00074102"/>
    </source>
</evidence>
<comment type="caution">
    <text evidence="8">The sequence shown here is derived from an EMBL/GenBank/DDBJ whole genome shotgun (WGS) entry which is preliminary data.</text>
</comment>
<evidence type="ECO:0000256" key="1">
    <source>
        <dbReference type="ARBA" id="ARBA00022723"/>
    </source>
</evidence>
<proteinExistence type="inferred from homology"/>
<evidence type="ECO:0000313" key="9">
    <source>
        <dbReference type="Proteomes" id="UP001386955"/>
    </source>
</evidence>
<dbReference type="Pfam" id="PF14226">
    <property type="entry name" value="DIOX_N"/>
    <property type="match status" value="1"/>
</dbReference>